<dbReference type="AlphaFoldDB" id="A0A0G3H782"/>
<dbReference type="Proteomes" id="UP000035540">
    <property type="component" value="Chromosome"/>
</dbReference>
<protein>
    <recommendedName>
        <fullName evidence="4">Multisubunit Na+/H+ antiporter, MnhF subunit</fullName>
    </recommendedName>
</protein>
<reference evidence="2 3" key="1">
    <citation type="journal article" date="2015" name="Genome Announc.">
        <title>Complete Genome Sequence of the Type Strain Corynebacterium testudinoris DSM 44614, Recovered from Necrotic Lesions in the Mouth of a Tortoise.</title>
        <authorList>
            <person name="Ruckert C."/>
            <person name="Kriete M."/>
            <person name="Jaenicke S."/>
            <person name="Winkler A."/>
            <person name="Tauch A."/>
        </authorList>
    </citation>
    <scope>NUCLEOTIDE SEQUENCE [LARGE SCALE GENOMIC DNA]</scope>
    <source>
        <strain evidence="2 3">DSM 44614</strain>
    </source>
</reference>
<gene>
    <name evidence="2" type="ORF">CTEST_01100</name>
</gene>
<keyword evidence="1" id="KW-1133">Transmembrane helix</keyword>
<feature type="transmembrane region" description="Helical" evidence="1">
    <location>
        <begin position="65"/>
        <end position="85"/>
    </location>
</feature>
<keyword evidence="3" id="KW-1185">Reference proteome</keyword>
<dbReference type="OrthoDB" id="4427000at2"/>
<dbReference type="RefSeq" id="WP_047252171.1">
    <property type="nucleotide sequence ID" value="NZ_CP011545.1"/>
</dbReference>
<sequence length="90" mass="9776">MSPFEWILAVCIGIMVLALLSGLVLIIKTSDFLTRAVLSDLVFYSMICVYLTWTLTHATSIAYEVAILAAIAGGVLPTLSMARIISKGRR</sequence>
<evidence type="ECO:0000256" key="1">
    <source>
        <dbReference type="SAM" id="Phobius"/>
    </source>
</evidence>
<feature type="transmembrane region" description="Helical" evidence="1">
    <location>
        <begin position="6"/>
        <end position="26"/>
    </location>
</feature>
<dbReference type="PATRIC" id="fig|136857.5.peg.217"/>
<organism evidence="2 3">
    <name type="scientific">Corynebacterium testudinoris</name>
    <dbReference type="NCBI Taxonomy" id="136857"/>
    <lineage>
        <taxon>Bacteria</taxon>
        <taxon>Bacillati</taxon>
        <taxon>Actinomycetota</taxon>
        <taxon>Actinomycetes</taxon>
        <taxon>Mycobacteriales</taxon>
        <taxon>Corynebacteriaceae</taxon>
        <taxon>Corynebacterium</taxon>
    </lineage>
</organism>
<proteinExistence type="predicted"/>
<keyword evidence="1" id="KW-0472">Membrane</keyword>
<reference evidence="3" key="2">
    <citation type="submission" date="2015-05" db="EMBL/GenBank/DDBJ databases">
        <title>Complete genome sequence of Corynebacterium testudinoris DSM 44614, recovered from necrotic lesions in the mouth of a tortoise.</title>
        <authorList>
            <person name="Ruckert C."/>
            <person name="Albersmeier A."/>
            <person name="Winkler A."/>
            <person name="Tauch A."/>
        </authorList>
    </citation>
    <scope>NUCLEOTIDE SEQUENCE [LARGE SCALE GENOMIC DNA]</scope>
    <source>
        <strain evidence="3">DSM 44614</strain>
    </source>
</reference>
<evidence type="ECO:0000313" key="2">
    <source>
        <dbReference type="EMBL" id="AKK07683.1"/>
    </source>
</evidence>
<dbReference type="KEGG" id="cted:CTEST_01100"/>
<evidence type="ECO:0000313" key="3">
    <source>
        <dbReference type="Proteomes" id="UP000035540"/>
    </source>
</evidence>
<name>A0A0G3H782_9CORY</name>
<feature type="transmembrane region" description="Helical" evidence="1">
    <location>
        <begin position="33"/>
        <end position="53"/>
    </location>
</feature>
<dbReference type="STRING" id="136857.CTEST_01100"/>
<accession>A0A0G3H782</accession>
<evidence type="ECO:0008006" key="4">
    <source>
        <dbReference type="Google" id="ProtNLM"/>
    </source>
</evidence>
<keyword evidence="1" id="KW-0812">Transmembrane</keyword>
<dbReference type="EMBL" id="CP011545">
    <property type="protein sequence ID" value="AKK07683.1"/>
    <property type="molecule type" value="Genomic_DNA"/>
</dbReference>